<dbReference type="OrthoDB" id="9805159at2"/>
<accession>A0A133ZUU4</accession>
<evidence type="ECO:0000256" key="1">
    <source>
        <dbReference type="ARBA" id="ARBA00008061"/>
    </source>
</evidence>
<dbReference type="GO" id="GO:0004553">
    <property type="term" value="F:hydrolase activity, hydrolyzing O-glycosyl compounds"/>
    <property type="evidence" value="ECO:0007669"/>
    <property type="project" value="InterPro"/>
</dbReference>
<dbReference type="CDD" id="cd02857">
    <property type="entry name" value="E_set_CDase_PDE_N"/>
    <property type="match status" value="1"/>
</dbReference>
<dbReference type="PANTHER" id="PTHR10357">
    <property type="entry name" value="ALPHA-AMYLASE FAMILY MEMBER"/>
    <property type="match status" value="1"/>
</dbReference>
<evidence type="ECO:0000256" key="3">
    <source>
        <dbReference type="ARBA" id="ARBA00023295"/>
    </source>
</evidence>
<reference evidence="6" key="1">
    <citation type="submission" date="2016-01" db="EMBL/GenBank/DDBJ databases">
        <authorList>
            <person name="Mitreva M."/>
            <person name="Pepin K.H."/>
            <person name="Mihindukulasuriya K.A."/>
            <person name="Fulton R."/>
            <person name="Fronick C."/>
            <person name="O'Laughlin M."/>
            <person name="Miner T."/>
            <person name="Herter B."/>
            <person name="Rosa B.A."/>
            <person name="Cordes M."/>
            <person name="Tomlinson C."/>
            <person name="Wollam A."/>
            <person name="Palsikar V.B."/>
            <person name="Mardis E.R."/>
            <person name="Wilson R.K."/>
        </authorList>
    </citation>
    <scope>NUCLEOTIDE SEQUENCE [LARGE SCALE GENOMIC DNA]</scope>
    <source>
        <strain evidence="6">DNF00896</strain>
    </source>
</reference>
<gene>
    <name evidence="5" type="ORF">HMPREF1866_01025</name>
</gene>
<dbReference type="Pfam" id="PF00128">
    <property type="entry name" value="Alpha-amylase"/>
    <property type="match status" value="2"/>
</dbReference>
<dbReference type="AlphaFoldDB" id="A0A133ZUU4"/>
<evidence type="ECO:0000313" key="5">
    <source>
        <dbReference type="EMBL" id="KXB59209.1"/>
    </source>
</evidence>
<dbReference type="GO" id="GO:0005975">
    <property type="term" value="P:carbohydrate metabolic process"/>
    <property type="evidence" value="ECO:0007669"/>
    <property type="project" value="InterPro"/>
</dbReference>
<dbReference type="InterPro" id="IPR014756">
    <property type="entry name" value="Ig_E-set"/>
</dbReference>
<evidence type="ECO:0000259" key="4">
    <source>
        <dbReference type="SMART" id="SM00642"/>
    </source>
</evidence>
<evidence type="ECO:0000256" key="2">
    <source>
        <dbReference type="ARBA" id="ARBA00022801"/>
    </source>
</evidence>
<dbReference type="Gene3D" id="3.20.20.80">
    <property type="entry name" value="Glycosidases"/>
    <property type="match status" value="1"/>
</dbReference>
<name>A0A133ZUU4_9FIRM</name>
<feature type="domain" description="Glycosyl hydrolase family 13 catalytic" evidence="4">
    <location>
        <begin position="124"/>
        <end position="571"/>
    </location>
</feature>
<keyword evidence="2" id="KW-0378">Hydrolase</keyword>
<dbReference type="RefSeq" id="WP_060930891.1">
    <property type="nucleotide sequence ID" value="NZ_KQ959797.1"/>
</dbReference>
<evidence type="ECO:0000313" key="6">
    <source>
        <dbReference type="Proteomes" id="UP000070394"/>
    </source>
</evidence>
<dbReference type="EMBL" id="LSDA01000037">
    <property type="protein sequence ID" value="KXB59209.1"/>
    <property type="molecule type" value="Genomic_DNA"/>
</dbReference>
<dbReference type="InterPro" id="IPR013783">
    <property type="entry name" value="Ig-like_fold"/>
</dbReference>
<proteinExistence type="inferred from homology"/>
<dbReference type="InterPro" id="IPR017853">
    <property type="entry name" value="GH"/>
</dbReference>
<dbReference type="SUPFAM" id="SSF81296">
    <property type="entry name" value="E set domains"/>
    <property type="match status" value="1"/>
</dbReference>
<dbReference type="PANTHER" id="PTHR10357:SF210">
    <property type="entry name" value="MALTODEXTRIN GLUCOSIDASE"/>
    <property type="match status" value="1"/>
</dbReference>
<dbReference type="Pfam" id="PF02903">
    <property type="entry name" value="Alpha-amylase_N"/>
    <property type="match status" value="1"/>
</dbReference>
<dbReference type="PATRIC" id="fig|467210.3.peg.1014"/>
<organism evidence="5 6">
    <name type="scientific">Lachnoanaerobaculum saburreum</name>
    <dbReference type="NCBI Taxonomy" id="467210"/>
    <lineage>
        <taxon>Bacteria</taxon>
        <taxon>Bacillati</taxon>
        <taxon>Bacillota</taxon>
        <taxon>Clostridia</taxon>
        <taxon>Lachnospirales</taxon>
        <taxon>Lachnospiraceae</taxon>
        <taxon>Lachnoanaerobaculum</taxon>
    </lineage>
</organism>
<dbReference type="STRING" id="467210.HMPREF1866_01025"/>
<keyword evidence="6" id="KW-1185">Reference proteome</keyword>
<dbReference type="CDD" id="cd11338">
    <property type="entry name" value="AmyAc_CMD"/>
    <property type="match status" value="1"/>
</dbReference>
<dbReference type="InterPro" id="IPR004185">
    <property type="entry name" value="Glyco_hydro_13_lg-like_dom"/>
</dbReference>
<dbReference type="SUPFAM" id="SSF51445">
    <property type="entry name" value="(Trans)glycosidases"/>
    <property type="match status" value="1"/>
</dbReference>
<sequence length="673" mass="77949">MNIECIFSDETNEYVSIQSLKNRQNIRIQIRIFKDDKPDIILVNHQDNSEVVMSKLHSSEYFDFYYADLEDRDYLKYYFKIIDGEKTLFFTRFGVTDYLKEDALFEYNKGFTLPDWAKGALMYQIFIDRFNRGDETNDVVDDEYIYIGLPVKHKENWDEYPSNFDVGYFYGGDLAGVLQKLDYLKDFGVEVIYFNPLFVSPSNHKYDTQDYDYIDPHIGVIVEDADGVLGEDDTDNKNATKYVKRVTCKKNLEASNGLFIRLVEEAHKRNIKVIIDGVFNHCGSFNKWMDKEGIYKRAEDKYPIGAYWSKESEFRPYFNFIGNEYDGWWGHDTLPKLYYENSKKLIDEVLGIAKKWVSPPFNVDGWRLDVAADLGYSHEFNHRFWTMFRSAVKSANKNAVILAEHYGDPSFWLDGKCWDGVMNYDGFMEPVSWFLAGLEKHSDRADMNLKGNSDAFFLMLSNALGKMPYDSVLVSMIQLSNHDHSRFLTRTNGIVGRINTHKSEDASSGVKLEVMRQAIMMQVTLPGAPTIYYGDEVGVCGFTDPDSRRTYPWGHENLELLEYHRYMNRWHKVRKELKSGSLIKLISAAGAVCYARVLKDNVSVIVINTGEYAKKIDIPLYLTGMRDNAIISRVIYTNKTGYNVGRVTYENDNGYLNMEIEPHSGYLLVSENL</sequence>
<dbReference type="Proteomes" id="UP000070394">
    <property type="component" value="Unassembled WGS sequence"/>
</dbReference>
<dbReference type="InterPro" id="IPR013780">
    <property type="entry name" value="Glyco_hydro_b"/>
</dbReference>
<comment type="caution">
    <text evidence="5">The sequence shown here is derived from an EMBL/GenBank/DDBJ whole genome shotgun (WGS) entry which is preliminary data.</text>
</comment>
<protein>
    <submittedName>
        <fullName evidence="5">Alpha amylase, catalytic domain protein</fullName>
    </submittedName>
</protein>
<dbReference type="SMART" id="SM00642">
    <property type="entry name" value="Aamy"/>
    <property type="match status" value="1"/>
</dbReference>
<dbReference type="InterPro" id="IPR006047">
    <property type="entry name" value="GH13_cat_dom"/>
</dbReference>
<dbReference type="Gene3D" id="2.60.40.10">
    <property type="entry name" value="Immunoglobulins"/>
    <property type="match status" value="1"/>
</dbReference>
<keyword evidence="3" id="KW-0326">Glycosidase</keyword>
<dbReference type="Gene3D" id="2.60.40.1180">
    <property type="entry name" value="Golgi alpha-mannosidase II"/>
    <property type="match status" value="1"/>
</dbReference>
<comment type="similarity">
    <text evidence="1">Belongs to the glycosyl hydrolase 13 family.</text>
</comment>